<comment type="caution">
    <text evidence="1">The sequence shown here is derived from an EMBL/GenBank/DDBJ whole genome shotgun (WGS) entry which is preliminary data.</text>
</comment>
<dbReference type="Proteomes" id="UP001054945">
    <property type="component" value="Unassembled WGS sequence"/>
</dbReference>
<proteinExistence type="predicted"/>
<accession>A0AAV4UWK0</accession>
<protein>
    <submittedName>
        <fullName evidence="1">Uncharacterized protein</fullName>
    </submittedName>
</protein>
<gene>
    <name evidence="1" type="ORF">CEXT_192021</name>
</gene>
<dbReference type="AlphaFoldDB" id="A0AAV4UWK0"/>
<name>A0AAV4UWK0_CAEEX</name>
<keyword evidence="2" id="KW-1185">Reference proteome</keyword>
<dbReference type="EMBL" id="BPLR01013580">
    <property type="protein sequence ID" value="GIY62116.1"/>
    <property type="molecule type" value="Genomic_DNA"/>
</dbReference>
<evidence type="ECO:0000313" key="1">
    <source>
        <dbReference type="EMBL" id="GIY62116.1"/>
    </source>
</evidence>
<sequence length="105" mass="12240">MKANRKSIGMEQTAALCSREGMREKKYYESSVCRLFWSLECAMIDEMRVLRAAGFRPCHCDRNCPLNYDGKKEKFRVQKANCGAGRTRDGYFERLCHYRLVEGRG</sequence>
<reference evidence="1 2" key="1">
    <citation type="submission" date="2021-06" db="EMBL/GenBank/DDBJ databases">
        <title>Caerostris extrusa draft genome.</title>
        <authorList>
            <person name="Kono N."/>
            <person name="Arakawa K."/>
        </authorList>
    </citation>
    <scope>NUCLEOTIDE SEQUENCE [LARGE SCALE GENOMIC DNA]</scope>
</reference>
<evidence type="ECO:0000313" key="2">
    <source>
        <dbReference type="Proteomes" id="UP001054945"/>
    </source>
</evidence>
<organism evidence="1 2">
    <name type="scientific">Caerostris extrusa</name>
    <name type="common">Bark spider</name>
    <name type="synonym">Caerostris bankana</name>
    <dbReference type="NCBI Taxonomy" id="172846"/>
    <lineage>
        <taxon>Eukaryota</taxon>
        <taxon>Metazoa</taxon>
        <taxon>Ecdysozoa</taxon>
        <taxon>Arthropoda</taxon>
        <taxon>Chelicerata</taxon>
        <taxon>Arachnida</taxon>
        <taxon>Araneae</taxon>
        <taxon>Araneomorphae</taxon>
        <taxon>Entelegynae</taxon>
        <taxon>Araneoidea</taxon>
        <taxon>Araneidae</taxon>
        <taxon>Caerostris</taxon>
    </lineage>
</organism>